<reference evidence="11" key="1">
    <citation type="submission" date="2025-08" db="UniProtKB">
        <authorList>
            <consortium name="RefSeq"/>
        </authorList>
    </citation>
    <scope>IDENTIFICATION</scope>
    <source>
        <tissue evidence="11">Gonad</tissue>
    </source>
</reference>
<feature type="disulfide bond" evidence="9">
    <location>
        <begin position="53"/>
        <end position="71"/>
    </location>
</feature>
<keyword evidence="6 9" id="KW-1015">Disulfide bond</keyword>
<dbReference type="FunFam" id="4.10.400.10:FF:000011">
    <property type="entry name" value="Low-density lipoprotein receptor-related protein 1"/>
    <property type="match status" value="1"/>
</dbReference>
<keyword evidence="10" id="KW-1185">Reference proteome</keyword>
<evidence type="ECO:0000256" key="5">
    <source>
        <dbReference type="ARBA" id="ARBA00023136"/>
    </source>
</evidence>
<dbReference type="SUPFAM" id="SSF57424">
    <property type="entry name" value="LDL receptor-like module"/>
    <property type="match status" value="3"/>
</dbReference>
<evidence type="ECO:0000256" key="4">
    <source>
        <dbReference type="ARBA" id="ARBA00022989"/>
    </source>
</evidence>
<evidence type="ECO:0000256" key="1">
    <source>
        <dbReference type="ARBA" id="ARBA00004167"/>
    </source>
</evidence>
<comment type="subcellular location">
    <subcellularLocation>
        <location evidence="1">Membrane</location>
        <topology evidence="1">Single-pass membrane protein</topology>
    </subcellularLocation>
</comment>
<evidence type="ECO:0000256" key="6">
    <source>
        <dbReference type="ARBA" id="ARBA00023157"/>
    </source>
</evidence>
<dbReference type="FunFam" id="4.10.400.10:FF:000062">
    <property type="entry name" value="Terribly reduced optic lobes, isoform AI"/>
    <property type="match status" value="2"/>
</dbReference>
<accession>A0A6P4XP19</accession>
<keyword evidence="2" id="KW-0812">Transmembrane</keyword>
<dbReference type="GeneID" id="109465514"/>
<organism evidence="10 11">
    <name type="scientific">Branchiostoma belcheri</name>
    <name type="common">Amphioxus</name>
    <dbReference type="NCBI Taxonomy" id="7741"/>
    <lineage>
        <taxon>Eukaryota</taxon>
        <taxon>Metazoa</taxon>
        <taxon>Chordata</taxon>
        <taxon>Cephalochordata</taxon>
        <taxon>Leptocardii</taxon>
        <taxon>Amphioxiformes</taxon>
        <taxon>Branchiostomatidae</taxon>
        <taxon>Branchiostoma</taxon>
    </lineage>
</organism>
<feature type="disulfide bond" evidence="9">
    <location>
        <begin position="116"/>
        <end position="131"/>
    </location>
</feature>
<dbReference type="PROSITE" id="PS01209">
    <property type="entry name" value="LDLRA_1"/>
    <property type="match status" value="3"/>
</dbReference>
<dbReference type="CDD" id="cd00112">
    <property type="entry name" value="LDLa"/>
    <property type="match status" value="3"/>
</dbReference>
<evidence type="ECO:0000256" key="7">
    <source>
        <dbReference type="ARBA" id="ARBA00023170"/>
    </source>
</evidence>
<keyword evidence="8" id="KW-0325">Glycoprotein</keyword>
<dbReference type="PANTHER" id="PTHR22722:SF14">
    <property type="entry name" value="MEGALIN, ISOFORM A"/>
    <property type="match status" value="1"/>
</dbReference>
<evidence type="ECO:0000313" key="10">
    <source>
        <dbReference type="Proteomes" id="UP000515135"/>
    </source>
</evidence>
<keyword evidence="7" id="KW-0675">Receptor</keyword>
<dbReference type="GO" id="GO:0006898">
    <property type="term" value="P:receptor-mediated endocytosis"/>
    <property type="evidence" value="ECO:0007669"/>
    <property type="project" value="TreeGrafter"/>
</dbReference>
<feature type="non-terminal residue" evidence="11">
    <location>
        <position position="1"/>
    </location>
</feature>
<dbReference type="GO" id="GO:0042562">
    <property type="term" value="F:hormone binding"/>
    <property type="evidence" value="ECO:0007669"/>
    <property type="project" value="TreeGrafter"/>
</dbReference>
<name>A0A6P4XP19_BRABE</name>
<dbReference type="SMART" id="SM00192">
    <property type="entry name" value="LDLa"/>
    <property type="match status" value="3"/>
</dbReference>
<feature type="disulfide bond" evidence="9">
    <location>
        <begin position="65"/>
        <end position="80"/>
    </location>
</feature>
<dbReference type="Proteomes" id="UP000515135">
    <property type="component" value="Unplaced"/>
</dbReference>
<proteinExistence type="predicted"/>
<dbReference type="PROSITE" id="PS50068">
    <property type="entry name" value="LDLRA_2"/>
    <property type="match status" value="3"/>
</dbReference>
<protein>
    <submittedName>
        <fullName evidence="11">Very low-density lipoprotein receptor-like</fullName>
    </submittedName>
</protein>
<evidence type="ECO:0000256" key="8">
    <source>
        <dbReference type="ARBA" id="ARBA00023180"/>
    </source>
</evidence>
<dbReference type="InterPro" id="IPR002172">
    <property type="entry name" value="LDrepeatLR_classA_rpt"/>
</dbReference>
<feature type="disulfide bond" evidence="9">
    <location>
        <begin position="97"/>
        <end position="109"/>
    </location>
</feature>
<dbReference type="PRINTS" id="PR00261">
    <property type="entry name" value="LDLRECEPTOR"/>
</dbReference>
<evidence type="ECO:0000256" key="2">
    <source>
        <dbReference type="ARBA" id="ARBA00022692"/>
    </source>
</evidence>
<dbReference type="InterPro" id="IPR036055">
    <property type="entry name" value="LDL_receptor-like_sf"/>
</dbReference>
<keyword evidence="4" id="KW-1133">Transmembrane helix</keyword>
<keyword evidence="5" id="KW-0472">Membrane</keyword>
<feature type="disulfide bond" evidence="9">
    <location>
        <begin position="46"/>
        <end position="58"/>
    </location>
</feature>
<dbReference type="InterPro" id="IPR051221">
    <property type="entry name" value="LDLR-related"/>
</dbReference>
<dbReference type="KEGG" id="bbel:109465514"/>
<sequence length="134" mass="14571">PTVLPNCTSSQFQCANGRCISASWKCDGDNDCGDMSDEQDCGALTCRWFQFTCNNGRCVYNSWVCDGEDDCGDGSDERDCATSPYPTSIMPTRPANCTSLQFHCHNGNCVNERWKCDGIDDCGDNSDEANCGGT</sequence>
<gene>
    <name evidence="11" type="primary">LOC109465514</name>
</gene>
<dbReference type="OrthoDB" id="443634at2759"/>
<evidence type="ECO:0000313" key="11">
    <source>
        <dbReference type="RefSeq" id="XP_019618430.1"/>
    </source>
</evidence>
<dbReference type="Gene3D" id="4.10.400.10">
    <property type="entry name" value="Low-density Lipoprotein Receptor"/>
    <property type="match status" value="3"/>
</dbReference>
<dbReference type="AlphaFoldDB" id="A0A6P4XP19"/>
<dbReference type="Pfam" id="PF00057">
    <property type="entry name" value="Ldl_recept_a"/>
    <property type="match status" value="3"/>
</dbReference>
<keyword evidence="3" id="KW-0677">Repeat</keyword>
<evidence type="ECO:0000256" key="3">
    <source>
        <dbReference type="ARBA" id="ARBA00022737"/>
    </source>
</evidence>
<feature type="disulfide bond" evidence="9">
    <location>
        <begin position="26"/>
        <end position="41"/>
    </location>
</feature>
<dbReference type="GO" id="GO:0043235">
    <property type="term" value="C:receptor complex"/>
    <property type="evidence" value="ECO:0007669"/>
    <property type="project" value="TreeGrafter"/>
</dbReference>
<feature type="non-terminal residue" evidence="11">
    <location>
        <position position="134"/>
    </location>
</feature>
<evidence type="ECO:0000256" key="9">
    <source>
        <dbReference type="PROSITE-ProRule" id="PRU00124"/>
    </source>
</evidence>
<feature type="disulfide bond" evidence="9">
    <location>
        <begin position="14"/>
        <end position="32"/>
    </location>
</feature>
<feature type="disulfide bond" evidence="9">
    <location>
        <begin position="7"/>
        <end position="19"/>
    </location>
</feature>
<dbReference type="InterPro" id="IPR023415">
    <property type="entry name" value="LDLR_class-A_CS"/>
</dbReference>
<dbReference type="RefSeq" id="XP_019618430.1">
    <property type="nucleotide sequence ID" value="XM_019762871.1"/>
</dbReference>
<feature type="disulfide bond" evidence="9">
    <location>
        <begin position="104"/>
        <end position="122"/>
    </location>
</feature>
<dbReference type="PANTHER" id="PTHR22722">
    <property type="entry name" value="LOW-DENSITY LIPOPROTEIN RECEPTOR-RELATED PROTEIN 2-RELATED"/>
    <property type="match status" value="1"/>
</dbReference>
<dbReference type="GO" id="GO:0016324">
    <property type="term" value="C:apical plasma membrane"/>
    <property type="evidence" value="ECO:0007669"/>
    <property type="project" value="TreeGrafter"/>
</dbReference>